<reference evidence="2 3" key="1">
    <citation type="submission" date="2021-12" db="EMBL/GenBank/DDBJ databases">
        <title>High titer production of polyol ester of fatty acids by Rhodotorula paludigena BS15 towards product separation-free biomass refinery.</title>
        <authorList>
            <person name="Mano J."/>
            <person name="Ono H."/>
            <person name="Tanaka T."/>
            <person name="Naito K."/>
            <person name="Sushida H."/>
            <person name="Ike M."/>
            <person name="Tokuyasu K."/>
            <person name="Kitaoka M."/>
        </authorList>
    </citation>
    <scope>NUCLEOTIDE SEQUENCE [LARGE SCALE GENOMIC DNA]</scope>
    <source>
        <strain evidence="2 3">BS15</strain>
    </source>
</reference>
<accession>A0AAV5GPT9</accession>
<dbReference type="AlphaFoldDB" id="A0AAV5GPT9"/>
<keyword evidence="3" id="KW-1185">Reference proteome</keyword>
<gene>
    <name evidence="2" type="ORF">Rhopal_007678-T1</name>
</gene>
<evidence type="ECO:0000256" key="1">
    <source>
        <dbReference type="SAM" id="MobiDB-lite"/>
    </source>
</evidence>
<proteinExistence type="predicted"/>
<comment type="caution">
    <text evidence="2">The sequence shown here is derived from an EMBL/GenBank/DDBJ whole genome shotgun (WGS) entry which is preliminary data.</text>
</comment>
<dbReference type="Proteomes" id="UP001342314">
    <property type="component" value="Unassembled WGS sequence"/>
</dbReference>
<evidence type="ECO:0000313" key="2">
    <source>
        <dbReference type="EMBL" id="GJN94595.1"/>
    </source>
</evidence>
<feature type="compositionally biased region" description="Basic and acidic residues" evidence="1">
    <location>
        <begin position="167"/>
        <end position="182"/>
    </location>
</feature>
<feature type="region of interest" description="Disordered" evidence="1">
    <location>
        <begin position="219"/>
        <end position="264"/>
    </location>
</feature>
<evidence type="ECO:0000313" key="3">
    <source>
        <dbReference type="Proteomes" id="UP001342314"/>
    </source>
</evidence>
<feature type="compositionally biased region" description="Basic and acidic residues" evidence="1">
    <location>
        <begin position="224"/>
        <end position="240"/>
    </location>
</feature>
<organism evidence="2 3">
    <name type="scientific">Rhodotorula paludigena</name>
    <dbReference type="NCBI Taxonomy" id="86838"/>
    <lineage>
        <taxon>Eukaryota</taxon>
        <taxon>Fungi</taxon>
        <taxon>Dikarya</taxon>
        <taxon>Basidiomycota</taxon>
        <taxon>Pucciniomycotina</taxon>
        <taxon>Microbotryomycetes</taxon>
        <taxon>Sporidiobolales</taxon>
        <taxon>Sporidiobolaceae</taxon>
        <taxon>Rhodotorula</taxon>
    </lineage>
</organism>
<protein>
    <submittedName>
        <fullName evidence="2">Uncharacterized protein</fullName>
    </submittedName>
</protein>
<sequence>MSASQHAASAGDLSLKAFMDSVDNLGEAFLRTFAGQGNPPAPAKTIKDHFSAWKRPWYLRLVSAPTQRHVTFPWSDPDGGLGWNLLCEADKSMILSVLQWAQHFLAQHRALPVFQQGSIMQVLAEPSVHELFKAVFDDRYVFINRAERLLGSSRDALGNLRYAKDMAAQKKRREEADKEGRFYKPRKTIPVPEPMPRVQQWFVEQREEYNKSWRERLASVAPGEDSHRKDGVQEDHKKSNGPDLQYDLDHYPGVDPSHSPAHSLAHANPALTARQRAHYRMTHAGLVGMRV</sequence>
<feature type="region of interest" description="Disordered" evidence="1">
    <location>
        <begin position="167"/>
        <end position="189"/>
    </location>
</feature>
<dbReference type="EMBL" id="BQKY01000018">
    <property type="protein sequence ID" value="GJN94595.1"/>
    <property type="molecule type" value="Genomic_DNA"/>
</dbReference>
<name>A0AAV5GPT9_9BASI</name>